<feature type="signal peptide" evidence="1">
    <location>
        <begin position="1"/>
        <end position="40"/>
    </location>
</feature>
<dbReference type="PANTHER" id="PTHR30024">
    <property type="entry name" value="ALIPHATIC SULFONATES-BINDING PROTEIN-RELATED"/>
    <property type="match status" value="1"/>
</dbReference>
<proteinExistence type="predicted"/>
<evidence type="ECO:0000313" key="4">
    <source>
        <dbReference type="Proteomes" id="UP000310597"/>
    </source>
</evidence>
<evidence type="ECO:0000256" key="1">
    <source>
        <dbReference type="SAM" id="SignalP"/>
    </source>
</evidence>
<dbReference type="EMBL" id="SWJZ01000100">
    <property type="protein sequence ID" value="TKD14564.1"/>
    <property type="molecule type" value="Genomic_DNA"/>
</dbReference>
<dbReference type="Gene3D" id="3.40.190.10">
    <property type="entry name" value="Periplasmic binding protein-like II"/>
    <property type="match status" value="2"/>
</dbReference>
<organism evidence="3 4">
    <name type="scientific">Rhodobacter capsulatus</name>
    <name type="common">Rhodopseudomonas capsulata</name>
    <dbReference type="NCBI Taxonomy" id="1061"/>
    <lineage>
        <taxon>Bacteria</taxon>
        <taxon>Pseudomonadati</taxon>
        <taxon>Pseudomonadota</taxon>
        <taxon>Alphaproteobacteria</taxon>
        <taxon>Rhodobacterales</taxon>
        <taxon>Rhodobacter group</taxon>
        <taxon>Rhodobacter</taxon>
    </lineage>
</organism>
<dbReference type="SUPFAM" id="SSF53850">
    <property type="entry name" value="Periplasmic binding protein-like II"/>
    <property type="match status" value="1"/>
</dbReference>
<protein>
    <submittedName>
        <fullName evidence="3">Nitrate ABC transporter substrate-binding protein</fullName>
    </submittedName>
</protein>
<evidence type="ECO:0000313" key="3">
    <source>
        <dbReference type="EMBL" id="TKD14564.1"/>
    </source>
</evidence>
<evidence type="ECO:0000259" key="2">
    <source>
        <dbReference type="Pfam" id="PF09084"/>
    </source>
</evidence>
<reference evidence="3 4" key="1">
    <citation type="submission" date="2019-04" db="EMBL/GenBank/DDBJ databases">
        <title>Draft Whole-Genome sequence of the purple photosynthetic bacterium Rhodobacter capsulatus SP108 with an indigenous class A beta-lactamase.</title>
        <authorList>
            <person name="Robertson S."/>
            <person name="Meyer T.E."/>
            <person name="Kyndt J.A."/>
        </authorList>
    </citation>
    <scope>NUCLEOTIDE SEQUENCE [LARGE SCALE GENOMIC DNA]</scope>
    <source>
        <strain evidence="3 4">SP108</strain>
    </source>
</reference>
<comment type="caution">
    <text evidence="3">The sequence shown here is derived from an EMBL/GenBank/DDBJ whole genome shotgun (WGS) entry which is preliminary data.</text>
</comment>
<feature type="domain" description="SsuA/THI5-like" evidence="2">
    <location>
        <begin position="80"/>
        <end position="270"/>
    </location>
</feature>
<accession>A0A4U1JLR6</accession>
<dbReference type="PANTHER" id="PTHR30024:SF21">
    <property type="entry name" value="ABC TRANSPORTER SUBSTRATE-BINDING PROTEIN"/>
    <property type="match status" value="1"/>
</dbReference>
<dbReference type="Proteomes" id="UP000310597">
    <property type="component" value="Unassembled WGS sequence"/>
</dbReference>
<sequence length="383" mass="41568">MAADPFPRPVRSPFQGPTMSLFKLLATLALAVLTTTAAQAEDEAKVIRFGFPGVGADNRPYSHSTAIAYARTRETLEKDFAADGIKIEWTFFRGAGPALNEAVAAGQLDFFLLGDLPAIVGRANGLRHKFLFATGRNDPIYLAVAPDSDIRTVEDVKGRKVALFKGTNLQNATDRILERHGLREKDVKFINLDANSAVAALTSGNVDAVFGGQEYLALAQKGVVAIPYTTKGDDPTLGRNTSFLVTEAFATENPKLTQKVVTSLIATTAFASREENRAEVFDAWTAAGFPVATFEANFDGVRLSQILNPLIDDYVLARYTEQAEAAKAYGLLRGDPQIATWFDRSYLDRALEDLKLEHFWSRRGADGEPVEIGTNDTPTATGG</sequence>
<feature type="chain" id="PRO_5020937208" evidence="1">
    <location>
        <begin position="41"/>
        <end position="383"/>
    </location>
</feature>
<dbReference type="InterPro" id="IPR015168">
    <property type="entry name" value="SsuA/THI5"/>
</dbReference>
<dbReference type="AlphaFoldDB" id="A0A4U1JLR6"/>
<name>A0A4U1JLR6_RHOCA</name>
<keyword evidence="1" id="KW-0732">Signal</keyword>
<dbReference type="OrthoDB" id="7374754at2"/>
<dbReference type="Pfam" id="PF09084">
    <property type="entry name" value="NMT1"/>
    <property type="match status" value="1"/>
</dbReference>
<gene>
    <name evidence="3" type="ORF">FBT96_17970</name>
</gene>